<keyword evidence="4" id="KW-1185">Reference proteome</keyword>
<evidence type="ECO:0000256" key="2">
    <source>
        <dbReference type="SAM" id="MobiDB-lite"/>
    </source>
</evidence>
<evidence type="ECO:0000256" key="1">
    <source>
        <dbReference type="SAM" id="Coils"/>
    </source>
</evidence>
<comment type="caution">
    <text evidence="3">The sequence shown here is derived from an EMBL/GenBank/DDBJ whole genome shotgun (WGS) entry which is preliminary data.</text>
</comment>
<dbReference type="EMBL" id="JADFTS010000008">
    <property type="protein sequence ID" value="KAF9592740.1"/>
    <property type="molecule type" value="Genomic_DNA"/>
</dbReference>
<dbReference type="Proteomes" id="UP000631114">
    <property type="component" value="Unassembled WGS sequence"/>
</dbReference>
<feature type="compositionally biased region" description="Polar residues" evidence="2">
    <location>
        <begin position="32"/>
        <end position="49"/>
    </location>
</feature>
<evidence type="ECO:0000313" key="4">
    <source>
        <dbReference type="Proteomes" id="UP000631114"/>
    </source>
</evidence>
<dbReference type="AlphaFoldDB" id="A0A835H5S1"/>
<name>A0A835H5S1_9MAGN</name>
<keyword evidence="1" id="KW-0175">Coiled coil</keyword>
<dbReference type="PANTHER" id="PTHR35468:SF1">
    <property type="entry name" value="MYOSIN-LIKE PROTEIN"/>
    <property type="match status" value="1"/>
</dbReference>
<dbReference type="PANTHER" id="PTHR35468">
    <property type="entry name" value="MYOSIN-LIKE PROTEIN"/>
    <property type="match status" value="1"/>
</dbReference>
<protein>
    <submittedName>
        <fullName evidence="3">Uncharacterized protein</fullName>
    </submittedName>
</protein>
<feature type="region of interest" description="Disordered" evidence="2">
    <location>
        <begin position="1"/>
        <end position="51"/>
    </location>
</feature>
<accession>A0A835H5S1</accession>
<sequence length="329" mass="38405">MSTIRRARWHAPPPPTPKILNIPRRHRRKTTTKQLPRNNNPHSDTQRSTYRGKLESLFDQERVFSRTSVPIVLLNSFNDSERTQRRERVEETEFKENNEEEELEKWRFQAEILRAECNFLRMERDIALKKLELNRVQTKRTLRSAVETLVSGKEKIHEGKKMSSVLEEEIEELEEKMKELQRSSGVRDFEFGKSSNFDKQANVLQRKLDKLGSSEGLLLNEDEKCVKEIRDMAESSLTIITSRNINQCSEDDQENRFKDVEVLRRKMEKLSKGMLERMEEECGSMIFSCASSATSSASNSRRIEFPHLSSSAQVQVVQQPVLLHKVTCF</sequence>
<evidence type="ECO:0000313" key="3">
    <source>
        <dbReference type="EMBL" id="KAF9592740.1"/>
    </source>
</evidence>
<gene>
    <name evidence="3" type="ORF">IFM89_017310</name>
</gene>
<reference evidence="3 4" key="1">
    <citation type="submission" date="2020-10" db="EMBL/GenBank/DDBJ databases">
        <title>The Coptis chinensis genome and diversification of protoberbering-type alkaloids.</title>
        <authorList>
            <person name="Wang B."/>
            <person name="Shu S."/>
            <person name="Song C."/>
            <person name="Liu Y."/>
        </authorList>
    </citation>
    <scope>NUCLEOTIDE SEQUENCE [LARGE SCALE GENOMIC DNA]</scope>
    <source>
        <strain evidence="3">HL-2020</strain>
        <tissue evidence="3">Leaf</tissue>
    </source>
</reference>
<proteinExistence type="predicted"/>
<organism evidence="3 4">
    <name type="scientific">Coptis chinensis</name>
    <dbReference type="NCBI Taxonomy" id="261450"/>
    <lineage>
        <taxon>Eukaryota</taxon>
        <taxon>Viridiplantae</taxon>
        <taxon>Streptophyta</taxon>
        <taxon>Embryophyta</taxon>
        <taxon>Tracheophyta</taxon>
        <taxon>Spermatophyta</taxon>
        <taxon>Magnoliopsida</taxon>
        <taxon>Ranunculales</taxon>
        <taxon>Ranunculaceae</taxon>
        <taxon>Coptidoideae</taxon>
        <taxon>Coptis</taxon>
    </lineage>
</organism>
<dbReference type="OrthoDB" id="1921697at2759"/>
<feature type="coiled-coil region" evidence="1">
    <location>
        <begin position="96"/>
        <end position="186"/>
    </location>
</feature>